<dbReference type="Pfam" id="PF00534">
    <property type="entry name" value="Glycos_transf_1"/>
    <property type="match status" value="1"/>
</dbReference>
<evidence type="ECO:0000259" key="1">
    <source>
        <dbReference type="Pfam" id="PF00534"/>
    </source>
</evidence>
<feature type="domain" description="Glycosyl transferase family 1" evidence="1">
    <location>
        <begin position="229"/>
        <end position="341"/>
    </location>
</feature>
<gene>
    <name evidence="3" type="primary">pimB_3</name>
    <name evidence="3" type="ORF">OJF2_58790</name>
</gene>
<evidence type="ECO:0000313" key="4">
    <source>
        <dbReference type="Proteomes" id="UP000324233"/>
    </source>
</evidence>
<dbReference type="CDD" id="cd03801">
    <property type="entry name" value="GT4_PimA-like"/>
    <property type="match status" value="1"/>
</dbReference>
<dbReference type="PANTHER" id="PTHR45947">
    <property type="entry name" value="SULFOQUINOVOSYL TRANSFERASE SQD2"/>
    <property type="match status" value="1"/>
</dbReference>
<dbReference type="InterPro" id="IPR050194">
    <property type="entry name" value="Glycosyltransferase_grp1"/>
</dbReference>
<accession>A0A5B9WAL3</accession>
<dbReference type="Gene3D" id="3.40.50.2000">
    <property type="entry name" value="Glycogen Phosphorylase B"/>
    <property type="match status" value="2"/>
</dbReference>
<dbReference type="GO" id="GO:0043750">
    <property type="term" value="F:phosphatidylinositol alpha-mannosyltransferase activity"/>
    <property type="evidence" value="ECO:0007669"/>
    <property type="project" value="UniProtKB-EC"/>
</dbReference>
<protein>
    <submittedName>
        <fullName evidence="3">GDP-mannose-dependent alpha-(1-6)-phosphatidylinositol monomannoside mannosyltransferase</fullName>
        <ecNumber evidence="3">2.4.1.345</ecNumber>
    </submittedName>
</protein>
<reference evidence="3 4" key="1">
    <citation type="submission" date="2019-08" db="EMBL/GenBank/DDBJ databases">
        <title>Deep-cultivation of Planctomycetes and their phenomic and genomic characterization uncovers novel biology.</title>
        <authorList>
            <person name="Wiegand S."/>
            <person name="Jogler M."/>
            <person name="Boedeker C."/>
            <person name="Pinto D."/>
            <person name="Vollmers J."/>
            <person name="Rivas-Marin E."/>
            <person name="Kohn T."/>
            <person name="Peeters S.H."/>
            <person name="Heuer A."/>
            <person name="Rast P."/>
            <person name="Oberbeckmann S."/>
            <person name="Bunk B."/>
            <person name="Jeske O."/>
            <person name="Meyerdierks A."/>
            <person name="Storesund J.E."/>
            <person name="Kallscheuer N."/>
            <person name="Luecker S."/>
            <person name="Lage O.M."/>
            <person name="Pohl T."/>
            <person name="Merkel B.J."/>
            <person name="Hornburger P."/>
            <person name="Mueller R.-W."/>
            <person name="Bruemmer F."/>
            <person name="Labrenz M."/>
            <person name="Spormann A.M."/>
            <person name="Op den Camp H."/>
            <person name="Overmann J."/>
            <person name="Amann R."/>
            <person name="Jetten M.S.M."/>
            <person name="Mascher T."/>
            <person name="Medema M.H."/>
            <person name="Devos D.P."/>
            <person name="Kaster A.-K."/>
            <person name="Ovreas L."/>
            <person name="Rohde M."/>
            <person name="Galperin M.Y."/>
            <person name="Jogler C."/>
        </authorList>
    </citation>
    <scope>NUCLEOTIDE SEQUENCE [LARGE SCALE GENOMIC DNA]</scope>
    <source>
        <strain evidence="3 4">OJF2</strain>
    </source>
</reference>
<dbReference type="KEGG" id="agv:OJF2_58790"/>
<keyword evidence="3" id="KW-0808">Transferase</keyword>
<feature type="domain" description="Glycosyltransferase subfamily 4-like N-terminal" evidence="2">
    <location>
        <begin position="16"/>
        <end position="205"/>
    </location>
</feature>
<dbReference type="Proteomes" id="UP000324233">
    <property type="component" value="Chromosome"/>
</dbReference>
<evidence type="ECO:0000313" key="3">
    <source>
        <dbReference type="EMBL" id="QEH37289.1"/>
    </source>
</evidence>
<dbReference type="AlphaFoldDB" id="A0A5B9WAL3"/>
<sequence>MKFSMVTTFFGGHSFGGDAAYVDRLSQALCRRGHEVHVYYCVDSFNAVRGNHPLREYTPPEGLHLHPLESGYGMLSPLATQATGQPLFKSRILREALEDPTTDVIHFHNVSLVGGPGLLAMGRKTNAARIMTAHEHWLICPMHLLWKYDRKPCDGPSCVRCSLAGGRPPQAWRYTGAIRRGLRQLDALLFPSTHALDEHRKRGIGKDVPLVHFPYFLPDEWSRGIEDEERATSGRPYLAAAGRLVAMKGFQRLIPLMRYLPEVDLRIAGTGPYEETLKLLAAGLPNVHFEGLLGGAKLARLFRSARAVVVPSLFPETFGYVVLEAFAVGTPVVVHEGGGALLETGVLSGGGLGYRSDGEMLLAMRRVVHDEALRSELAARGYARRIGEWSEGDHIHRYFELIRRLRGGSRDAAVYRPHGAGVGAAGPRRVPAGWDIKERAN</sequence>
<dbReference type="RefSeq" id="WP_246196204.1">
    <property type="nucleotide sequence ID" value="NZ_CP042997.1"/>
</dbReference>
<evidence type="ECO:0000259" key="2">
    <source>
        <dbReference type="Pfam" id="PF13439"/>
    </source>
</evidence>
<organism evidence="3 4">
    <name type="scientific">Aquisphaera giovannonii</name>
    <dbReference type="NCBI Taxonomy" id="406548"/>
    <lineage>
        <taxon>Bacteria</taxon>
        <taxon>Pseudomonadati</taxon>
        <taxon>Planctomycetota</taxon>
        <taxon>Planctomycetia</taxon>
        <taxon>Isosphaerales</taxon>
        <taxon>Isosphaeraceae</taxon>
        <taxon>Aquisphaera</taxon>
    </lineage>
</organism>
<proteinExistence type="predicted"/>
<keyword evidence="4" id="KW-1185">Reference proteome</keyword>
<dbReference type="PANTHER" id="PTHR45947:SF13">
    <property type="entry name" value="TRANSFERASE"/>
    <property type="match status" value="1"/>
</dbReference>
<name>A0A5B9WAL3_9BACT</name>
<dbReference type="EC" id="2.4.1.345" evidence="3"/>
<dbReference type="Pfam" id="PF13439">
    <property type="entry name" value="Glyco_transf_4"/>
    <property type="match status" value="1"/>
</dbReference>
<keyword evidence="3" id="KW-0328">Glycosyltransferase</keyword>
<dbReference type="InterPro" id="IPR001296">
    <property type="entry name" value="Glyco_trans_1"/>
</dbReference>
<dbReference type="SUPFAM" id="SSF53756">
    <property type="entry name" value="UDP-Glycosyltransferase/glycogen phosphorylase"/>
    <property type="match status" value="1"/>
</dbReference>
<dbReference type="EMBL" id="CP042997">
    <property type="protein sequence ID" value="QEH37289.1"/>
    <property type="molecule type" value="Genomic_DNA"/>
</dbReference>
<dbReference type="InterPro" id="IPR028098">
    <property type="entry name" value="Glyco_trans_4-like_N"/>
</dbReference>